<dbReference type="AlphaFoldDB" id="A0AA38L9N9"/>
<dbReference type="GO" id="GO:0042910">
    <property type="term" value="F:xenobiotic transmembrane transporter activity"/>
    <property type="evidence" value="ECO:0007669"/>
    <property type="project" value="InterPro"/>
</dbReference>
<organism evidence="7 8">
    <name type="scientific">Taxus chinensis</name>
    <name type="common">Chinese yew</name>
    <name type="synonym">Taxus wallichiana var. chinensis</name>
    <dbReference type="NCBI Taxonomy" id="29808"/>
    <lineage>
        <taxon>Eukaryota</taxon>
        <taxon>Viridiplantae</taxon>
        <taxon>Streptophyta</taxon>
        <taxon>Embryophyta</taxon>
        <taxon>Tracheophyta</taxon>
        <taxon>Spermatophyta</taxon>
        <taxon>Pinopsida</taxon>
        <taxon>Pinidae</taxon>
        <taxon>Conifers II</taxon>
        <taxon>Cupressales</taxon>
        <taxon>Taxaceae</taxon>
        <taxon>Taxus</taxon>
    </lineage>
</organism>
<dbReference type="Pfam" id="PF01554">
    <property type="entry name" value="MatE"/>
    <property type="match status" value="2"/>
</dbReference>
<evidence type="ECO:0000256" key="4">
    <source>
        <dbReference type="ARBA" id="ARBA00022989"/>
    </source>
</evidence>
<evidence type="ECO:0000256" key="5">
    <source>
        <dbReference type="ARBA" id="ARBA00023136"/>
    </source>
</evidence>
<dbReference type="GO" id="GO:1990961">
    <property type="term" value="P:xenobiotic detoxification by transmembrane export across the plasma membrane"/>
    <property type="evidence" value="ECO:0007669"/>
    <property type="project" value="InterPro"/>
</dbReference>
<comment type="caution">
    <text evidence="6">Lacks conserved residue(s) required for the propagation of feature annotation.</text>
</comment>
<evidence type="ECO:0000313" key="7">
    <source>
        <dbReference type="EMBL" id="KAH9316206.1"/>
    </source>
</evidence>
<dbReference type="CDD" id="cd13132">
    <property type="entry name" value="MATE_eukaryotic"/>
    <property type="match status" value="1"/>
</dbReference>
<evidence type="ECO:0000256" key="6">
    <source>
        <dbReference type="RuleBase" id="RU004914"/>
    </source>
</evidence>
<evidence type="ECO:0000256" key="3">
    <source>
        <dbReference type="ARBA" id="ARBA00022692"/>
    </source>
</evidence>
<sequence>MADSLQDPLIHPKTINRVADISCELHGRGERGCLTDAVRSFADESKKLWAIAGPAIFSRITMYGTNVVTQAFAGHLGELELAAISIASTVIVGLNFGLFLGMGSALETLCGQAFGARQYEKLGLYMQRAWIVLFAVAILLLPMYIFATPILKLLGQPDDIAELTGTVSIWFIPQHLSFVFLFPVQRFLQSQLKNMIIAWISAATLVFHVFLSWLFITKLEMGLIGLAMTLNLAWWLPPIGQILYATCGGCPLTWKGLSRDAFSDLWPFVKLSVASGVMLCLENWYYRVLVLLTGNLPDPQVAVDSLSICMSINGWEMMIPLGFFAATGVRVANELGAGNGKGAKYAVIVSAATSTMIGLVFYFLIIVFRQEFAMAFTSSSAIIQAVSKLSILLGFTVLFNSIQPVLSGVAVGSGWQNFVAYINIGCYYVIGVPFGVVLGWVFKQGVLGIWTGMICGTAVQTLVLGIIVYRCDWDTEVAKAMDRVSAWSPEDVPCLTVG</sequence>
<feature type="transmembrane region" description="Helical" evidence="6">
    <location>
        <begin position="222"/>
        <end position="244"/>
    </location>
</feature>
<keyword evidence="4 6" id="KW-1133">Transmembrane helix</keyword>
<feature type="transmembrane region" description="Helical" evidence="6">
    <location>
        <begin position="129"/>
        <end position="147"/>
    </location>
</feature>
<feature type="transmembrane region" description="Helical" evidence="6">
    <location>
        <begin position="196"/>
        <end position="216"/>
    </location>
</feature>
<keyword evidence="3 6" id="KW-0812">Transmembrane</keyword>
<protein>
    <recommendedName>
        <fullName evidence="6">Protein DETOXIFICATION</fullName>
    </recommendedName>
    <alternativeName>
        <fullName evidence="6">Multidrug and toxic compound extrusion protein</fullName>
    </alternativeName>
</protein>
<name>A0AA38L9N9_TAXCH</name>
<dbReference type="NCBIfam" id="TIGR00797">
    <property type="entry name" value="matE"/>
    <property type="match status" value="1"/>
</dbReference>
<dbReference type="InterPro" id="IPR002528">
    <property type="entry name" value="MATE_fam"/>
</dbReference>
<dbReference type="OMA" id="MLFTYAT"/>
<dbReference type="EMBL" id="JAHRHJ020000005">
    <property type="protein sequence ID" value="KAH9316206.1"/>
    <property type="molecule type" value="Genomic_DNA"/>
</dbReference>
<dbReference type="InterPro" id="IPR045069">
    <property type="entry name" value="MATE_euk"/>
</dbReference>
<evidence type="ECO:0000313" key="8">
    <source>
        <dbReference type="Proteomes" id="UP000824469"/>
    </source>
</evidence>
<proteinExistence type="inferred from homology"/>
<dbReference type="Proteomes" id="UP000824469">
    <property type="component" value="Unassembled WGS sequence"/>
</dbReference>
<feature type="transmembrane region" description="Helical" evidence="6">
    <location>
        <begin position="345"/>
        <end position="368"/>
    </location>
</feature>
<dbReference type="PANTHER" id="PTHR11206">
    <property type="entry name" value="MULTIDRUG RESISTANCE PROTEIN"/>
    <property type="match status" value="1"/>
</dbReference>
<feature type="transmembrane region" description="Helical" evidence="6">
    <location>
        <begin position="418"/>
        <end position="442"/>
    </location>
</feature>
<keyword evidence="5 6" id="KW-0472">Membrane</keyword>
<accession>A0AA38L9N9</accession>
<comment type="caution">
    <text evidence="7">The sequence shown here is derived from an EMBL/GenBank/DDBJ whole genome shotgun (WGS) entry which is preliminary data.</text>
</comment>
<feature type="transmembrane region" description="Helical" evidence="6">
    <location>
        <begin position="81"/>
        <end position="109"/>
    </location>
</feature>
<feature type="non-terminal residue" evidence="7">
    <location>
        <position position="498"/>
    </location>
</feature>
<evidence type="ECO:0000256" key="1">
    <source>
        <dbReference type="ARBA" id="ARBA00004141"/>
    </source>
</evidence>
<feature type="transmembrane region" description="Helical" evidence="6">
    <location>
        <begin position="167"/>
        <end position="184"/>
    </location>
</feature>
<feature type="transmembrane region" description="Helical" evidence="6">
    <location>
        <begin position="389"/>
        <end position="412"/>
    </location>
</feature>
<evidence type="ECO:0000256" key="2">
    <source>
        <dbReference type="ARBA" id="ARBA00010199"/>
    </source>
</evidence>
<comment type="similarity">
    <text evidence="2 6">Belongs to the multi antimicrobial extrusion (MATE) (TC 2.A.66.1) family.</text>
</comment>
<reference evidence="7 8" key="1">
    <citation type="journal article" date="2021" name="Nat. Plants">
        <title>The Taxus genome provides insights into paclitaxel biosynthesis.</title>
        <authorList>
            <person name="Xiong X."/>
            <person name="Gou J."/>
            <person name="Liao Q."/>
            <person name="Li Y."/>
            <person name="Zhou Q."/>
            <person name="Bi G."/>
            <person name="Li C."/>
            <person name="Du R."/>
            <person name="Wang X."/>
            <person name="Sun T."/>
            <person name="Guo L."/>
            <person name="Liang H."/>
            <person name="Lu P."/>
            <person name="Wu Y."/>
            <person name="Zhang Z."/>
            <person name="Ro D.K."/>
            <person name="Shang Y."/>
            <person name="Huang S."/>
            <person name="Yan J."/>
        </authorList>
    </citation>
    <scope>NUCLEOTIDE SEQUENCE [LARGE SCALE GENOMIC DNA]</scope>
    <source>
        <strain evidence="7">Ta-2019</strain>
    </source>
</reference>
<gene>
    <name evidence="7" type="ORF">KI387_024833</name>
</gene>
<dbReference type="GO" id="GO:0015297">
    <property type="term" value="F:antiporter activity"/>
    <property type="evidence" value="ECO:0007669"/>
    <property type="project" value="InterPro"/>
</dbReference>
<dbReference type="GO" id="GO:0016020">
    <property type="term" value="C:membrane"/>
    <property type="evidence" value="ECO:0007669"/>
    <property type="project" value="UniProtKB-SubCell"/>
</dbReference>
<feature type="transmembrane region" description="Helical" evidence="6">
    <location>
        <begin position="449"/>
        <end position="469"/>
    </location>
</feature>
<keyword evidence="8" id="KW-1185">Reference proteome</keyword>
<comment type="subcellular location">
    <subcellularLocation>
        <location evidence="1">Membrane</location>
        <topology evidence="1">Multi-pass membrane protein</topology>
    </subcellularLocation>
</comment>